<dbReference type="PANTHER" id="PTHR31432:SF0">
    <property type="entry name" value="INTRAFLAGELLAR TRANSPORT PROTEIN 74 HOMOLOG"/>
    <property type="match status" value="1"/>
</dbReference>
<evidence type="ECO:0000256" key="2">
    <source>
        <dbReference type="SAM" id="MobiDB-lite"/>
    </source>
</evidence>
<dbReference type="GO" id="GO:0005929">
    <property type="term" value="C:cilium"/>
    <property type="evidence" value="ECO:0007669"/>
    <property type="project" value="TreeGrafter"/>
</dbReference>
<accession>A0A830HJJ7</accession>
<evidence type="ECO:0008006" key="5">
    <source>
        <dbReference type="Google" id="ProtNLM"/>
    </source>
</evidence>
<dbReference type="GO" id="GO:0035735">
    <property type="term" value="P:intraciliary transport involved in cilium assembly"/>
    <property type="evidence" value="ECO:0007669"/>
    <property type="project" value="TreeGrafter"/>
</dbReference>
<sequence>MDPSAMRPATPSRSSVNRPPSGLGGGGGPGLGAGRDTSHLPASRQGRPGSRGALASRAGGMTMAGTAVGTEVNVEHRPVTQQGMAGLKTGAQGPGRQIQDRRFFLDELRAKKSDLGRVLEDLGEELDTHRAGREQFAALKKKHETVTKNVLDLQGQLADLNIVLDSVAQDTSSDVLERKQAELKDFNDVERKKIDVVYTERTAMEQRTRDTEAEIETHNRELEAKLSEMAPAKRREYNDLSGENAQLVTELDRLRTMAHEEAERVANMERALMADGRKQQALKLQDQLRELNEKKYKLDEEERSKNRSPEEQREELMNKIRADNQETERVEKECRSLVTKLKGLEKEVQSLRTSSDDAHDASETAREKYDAIVRQEAELTSFISNFDANRAGALQQIEQSEANIQHILEATSKSLNLNLPTKKRLAQMQEELTYKAQMLDNAQSTHERLHKELDVRRAEMDKIGTLEEKIGVELESLSAKMSEMNSDIERFNDSHLLKREAEETKADLEREKISLAARKDALISAAKDRYTKFEAKRTQLQENEMYLTLEKGQQRLRTVEQEYFKVQEYIASKERETDFRPMLKDLEELVDKLNVQCQRMAML</sequence>
<feature type="region of interest" description="Disordered" evidence="2">
    <location>
        <begin position="295"/>
        <end position="327"/>
    </location>
</feature>
<feature type="region of interest" description="Disordered" evidence="2">
    <location>
        <begin position="1"/>
        <end position="59"/>
    </location>
</feature>
<dbReference type="AlphaFoldDB" id="A0A830HJJ7"/>
<comment type="caution">
    <text evidence="3">The sequence shown here is derived from an EMBL/GenBank/DDBJ whole genome shotgun (WGS) entry which is preliminary data.</text>
</comment>
<dbReference type="OrthoDB" id="444379at2759"/>
<dbReference type="Proteomes" id="UP000660262">
    <property type="component" value="Unassembled WGS sequence"/>
</dbReference>
<evidence type="ECO:0000256" key="1">
    <source>
        <dbReference type="SAM" id="Coils"/>
    </source>
</evidence>
<feature type="compositionally biased region" description="Gly residues" evidence="2">
    <location>
        <begin position="22"/>
        <end position="33"/>
    </location>
</feature>
<name>A0A830HJJ7_9CHLO</name>
<evidence type="ECO:0000313" key="3">
    <source>
        <dbReference type="EMBL" id="GHP05459.1"/>
    </source>
</evidence>
<keyword evidence="4" id="KW-1185">Reference proteome</keyword>
<feature type="coiled-coil region" evidence="1">
    <location>
        <begin position="474"/>
        <end position="543"/>
    </location>
</feature>
<evidence type="ECO:0000313" key="4">
    <source>
        <dbReference type="Proteomes" id="UP000660262"/>
    </source>
</evidence>
<protein>
    <recommendedName>
        <fullName evidence="5">Intraflagellar transport protein 74 homolog</fullName>
    </recommendedName>
</protein>
<proteinExistence type="predicted"/>
<organism evidence="3 4">
    <name type="scientific">Pycnococcus provasolii</name>
    <dbReference type="NCBI Taxonomy" id="41880"/>
    <lineage>
        <taxon>Eukaryota</taxon>
        <taxon>Viridiplantae</taxon>
        <taxon>Chlorophyta</taxon>
        <taxon>Pseudoscourfieldiophyceae</taxon>
        <taxon>Pseudoscourfieldiales</taxon>
        <taxon>Pycnococcaceae</taxon>
        <taxon>Pycnococcus</taxon>
    </lineage>
</organism>
<dbReference type="GO" id="GO:0030992">
    <property type="term" value="C:intraciliary transport particle B"/>
    <property type="evidence" value="ECO:0007669"/>
    <property type="project" value="InterPro"/>
</dbReference>
<gene>
    <name evidence="3" type="ORF">PPROV_000420900</name>
</gene>
<dbReference type="InterPro" id="IPR029602">
    <property type="entry name" value="IFT74"/>
</dbReference>
<reference evidence="3" key="1">
    <citation type="submission" date="2020-10" db="EMBL/GenBank/DDBJ databases">
        <title>Unveiling of a novel bifunctional photoreceptor, Dualchrome1, isolated from a cosmopolitan green alga.</title>
        <authorList>
            <person name="Suzuki S."/>
            <person name="Kawachi M."/>
        </authorList>
    </citation>
    <scope>NUCLEOTIDE SEQUENCE</scope>
    <source>
        <strain evidence="3">NIES 2893</strain>
    </source>
</reference>
<feature type="compositionally biased region" description="Low complexity" evidence="2">
    <location>
        <begin position="46"/>
        <end position="59"/>
    </location>
</feature>
<dbReference type="GO" id="GO:0048487">
    <property type="term" value="F:beta-tubulin binding"/>
    <property type="evidence" value="ECO:0007669"/>
    <property type="project" value="InterPro"/>
</dbReference>
<dbReference type="EMBL" id="BNJQ01000010">
    <property type="protein sequence ID" value="GHP05459.1"/>
    <property type="molecule type" value="Genomic_DNA"/>
</dbReference>
<dbReference type="PANTHER" id="PTHR31432">
    <property type="entry name" value="INTRAFLAGELLAR TRANSPORT PROTEIN 74 HOMOLOG"/>
    <property type="match status" value="1"/>
</dbReference>
<keyword evidence="1" id="KW-0175">Coiled coil</keyword>